<keyword evidence="1" id="KW-0812">Transmembrane</keyword>
<gene>
    <name evidence="2" type="ORF">TAO_1035</name>
</gene>
<dbReference type="RefSeq" id="WP_096526953.1">
    <property type="nucleotide sequence ID" value="NZ_AP014836.1"/>
</dbReference>
<keyword evidence="3" id="KW-1185">Reference proteome</keyword>
<evidence type="ECO:0000313" key="3">
    <source>
        <dbReference type="Proteomes" id="UP000243679"/>
    </source>
</evidence>
<dbReference type="AlphaFoldDB" id="A0A1Q2SMN0"/>
<sequence>MITVTLNAIRLNFIFIFLFILGVIIGINHGWVNRTSSNVSSTDKDKVCTSIKSNTNLVPVKECVISNDHRIDITINASRSEARKICTDVITQTQILRKDPRWELQIFSPYSGGKIIAACKIQSIQEKVVDLMRNVIMYVYFNNT</sequence>
<keyword evidence="1" id="KW-0472">Membrane</keyword>
<reference evidence="2 3" key="1">
    <citation type="journal article" date="2017" name="ISME J.">
        <title>An acid-tolerant ammonia-oxidizing ?-proteobacterium from soil.</title>
        <authorList>
            <person name="Hayatsu M."/>
            <person name="Tago K."/>
            <person name="Uchiyama I."/>
            <person name="Toyoda A."/>
            <person name="Wang Y."/>
            <person name="Shimomura Y."/>
            <person name="Okubo T."/>
            <person name="Kurisu F."/>
            <person name="Hirono Y."/>
            <person name="Nonaka K."/>
            <person name="Akiyama H."/>
            <person name="Itoh T."/>
            <person name="Takami H."/>
        </authorList>
    </citation>
    <scope>NUCLEOTIDE SEQUENCE [LARGE SCALE GENOMIC DNA]</scope>
    <source>
        <strain evidence="2 3">TAO100</strain>
    </source>
</reference>
<dbReference type="Proteomes" id="UP000243679">
    <property type="component" value="Chromosome"/>
</dbReference>
<dbReference type="KEGG" id="ntt:TAO_1035"/>
<evidence type="ECO:0000256" key="1">
    <source>
        <dbReference type="SAM" id="Phobius"/>
    </source>
</evidence>
<keyword evidence="1" id="KW-1133">Transmembrane helix</keyword>
<dbReference type="EMBL" id="AP014836">
    <property type="protein sequence ID" value="BAW80405.1"/>
    <property type="molecule type" value="Genomic_DNA"/>
</dbReference>
<accession>A0A1Q2SMN0</accession>
<feature type="transmembrane region" description="Helical" evidence="1">
    <location>
        <begin position="12"/>
        <end position="32"/>
    </location>
</feature>
<name>A0A1Q2SMN0_9GAMM</name>
<evidence type="ECO:0000313" key="2">
    <source>
        <dbReference type="EMBL" id="BAW80405.1"/>
    </source>
</evidence>
<protein>
    <submittedName>
        <fullName evidence="2">Hypothetical conserved protein</fullName>
    </submittedName>
</protein>
<dbReference type="OrthoDB" id="8303552at2"/>
<proteinExistence type="predicted"/>
<organism evidence="2 3">
    <name type="scientific">Candidatus Nitrosoglobus terrae</name>
    <dbReference type="NCBI Taxonomy" id="1630141"/>
    <lineage>
        <taxon>Bacteria</taxon>
        <taxon>Pseudomonadati</taxon>
        <taxon>Pseudomonadota</taxon>
        <taxon>Gammaproteobacteria</taxon>
        <taxon>Chromatiales</taxon>
        <taxon>Chromatiaceae</taxon>
        <taxon>Candidatus Nitrosoglobus</taxon>
    </lineage>
</organism>